<proteinExistence type="predicted"/>
<dbReference type="RefSeq" id="WP_015274532.1">
    <property type="nucleotide sequence ID" value="NC_019908.1"/>
</dbReference>
<sequence>MKRIILLFCLSACLYAQEFDYLLPDDFDTNEYKEYYTNDKEEHIENKKTNTPTKPTIFDYINPSYKIKDTIINLQNYIDKGGDINATNTNGNTILMEASAIGYYDLVDYIIDKKAEINITNSNGENALILSADYPYILNLLIENNADVNAIDNKGKTALLTAAEKGNIMSVQLLIKEKSNISQRDILGKNILMYAVESENLNLVKYLVEKVKVDINEKDDWGQNAIFYVTKIEMARYLIYNDIDYKSRNSIGLKAHEVLKYNNKINVSNYLQKLYNDE</sequence>
<evidence type="ECO:0000256" key="4">
    <source>
        <dbReference type="SAM" id="SignalP"/>
    </source>
</evidence>
<accession>A0A3B6VX60</accession>
<protein>
    <submittedName>
        <fullName evidence="5">Ankyrin repeat-containing protein</fullName>
    </submittedName>
</protein>
<dbReference type="Gene3D" id="1.25.40.20">
    <property type="entry name" value="Ankyrin repeat-containing domain"/>
    <property type="match status" value="2"/>
</dbReference>
<dbReference type="KEGG" id="bpip:BPP43_07205"/>
<feature type="signal peptide" evidence="4">
    <location>
        <begin position="1"/>
        <end position="18"/>
    </location>
</feature>
<keyword evidence="2 3" id="KW-0040">ANK repeat</keyword>
<evidence type="ECO:0000256" key="1">
    <source>
        <dbReference type="ARBA" id="ARBA00022737"/>
    </source>
</evidence>
<evidence type="ECO:0000313" key="5">
    <source>
        <dbReference type="EMBL" id="AGA66669.1"/>
    </source>
</evidence>
<dbReference type="InterPro" id="IPR036770">
    <property type="entry name" value="Ankyrin_rpt-contain_sf"/>
</dbReference>
<reference evidence="5 6" key="1">
    <citation type="journal article" date="2013" name="Genome Announc.">
        <title>Complete Genome Sequence of the Porcine Strain Brachyspira pilosicoli P43/6/78(T.).</title>
        <authorList>
            <person name="Lin C."/>
            <person name="den Bakker H.C."/>
            <person name="Suzuki H."/>
            <person name="Lefebure T."/>
            <person name="Ponnala L."/>
            <person name="Sun Q."/>
            <person name="Stanhope M.J."/>
            <person name="Wiedmann M."/>
            <person name="Duhamel G.E."/>
        </authorList>
    </citation>
    <scope>NUCLEOTIDE SEQUENCE [LARGE SCALE GENOMIC DNA]</scope>
    <source>
        <strain evidence="5 6">P43/6/78</strain>
    </source>
</reference>
<feature type="repeat" description="ANK" evidence="3">
    <location>
        <begin position="154"/>
        <end position="186"/>
    </location>
</feature>
<keyword evidence="6" id="KW-1185">Reference proteome</keyword>
<dbReference type="PROSITE" id="PS50297">
    <property type="entry name" value="ANK_REP_REGION"/>
    <property type="match status" value="2"/>
</dbReference>
<dbReference type="Pfam" id="PF00023">
    <property type="entry name" value="Ank"/>
    <property type="match status" value="1"/>
</dbReference>
<evidence type="ECO:0000256" key="3">
    <source>
        <dbReference type="PROSITE-ProRule" id="PRU00023"/>
    </source>
</evidence>
<dbReference type="Pfam" id="PF12796">
    <property type="entry name" value="Ank_2"/>
    <property type="match status" value="1"/>
</dbReference>
<dbReference type="InterPro" id="IPR051165">
    <property type="entry name" value="Multifunctional_ANK_Repeat"/>
</dbReference>
<keyword evidence="1" id="KW-0677">Repeat</keyword>
<dbReference type="PANTHER" id="PTHR24123">
    <property type="entry name" value="ANKYRIN REPEAT-CONTAINING"/>
    <property type="match status" value="1"/>
</dbReference>
<dbReference type="PANTHER" id="PTHR24123:SF33">
    <property type="entry name" value="PROTEIN HOS4"/>
    <property type="match status" value="1"/>
</dbReference>
<dbReference type="EMBL" id="CP002873">
    <property type="protein sequence ID" value="AGA66669.1"/>
    <property type="molecule type" value="Genomic_DNA"/>
</dbReference>
<dbReference type="SMART" id="SM00248">
    <property type="entry name" value="ANK"/>
    <property type="match status" value="4"/>
</dbReference>
<evidence type="ECO:0000256" key="2">
    <source>
        <dbReference type="ARBA" id="ARBA00023043"/>
    </source>
</evidence>
<feature type="chain" id="PRO_5017280508" evidence="4">
    <location>
        <begin position="19"/>
        <end position="278"/>
    </location>
</feature>
<dbReference type="AlphaFoldDB" id="A0A3B6VX60"/>
<keyword evidence="4" id="KW-0732">Signal</keyword>
<dbReference type="Proteomes" id="UP000010793">
    <property type="component" value="Chromosome"/>
</dbReference>
<evidence type="ECO:0000313" key="6">
    <source>
        <dbReference type="Proteomes" id="UP000010793"/>
    </source>
</evidence>
<dbReference type="PROSITE" id="PS50088">
    <property type="entry name" value="ANK_REPEAT"/>
    <property type="match status" value="2"/>
</dbReference>
<organism evidence="5 6">
    <name type="scientific">Brachyspira pilosicoli P43/6/78</name>
    <dbReference type="NCBI Taxonomy" id="1042417"/>
    <lineage>
        <taxon>Bacteria</taxon>
        <taxon>Pseudomonadati</taxon>
        <taxon>Spirochaetota</taxon>
        <taxon>Spirochaetia</taxon>
        <taxon>Brachyspirales</taxon>
        <taxon>Brachyspiraceae</taxon>
        <taxon>Brachyspira</taxon>
    </lineage>
</organism>
<gene>
    <name evidence="5" type="ORF">BPP43_07205</name>
</gene>
<name>A0A3B6VX60_BRAPL</name>
<dbReference type="SUPFAM" id="SSF48403">
    <property type="entry name" value="Ankyrin repeat"/>
    <property type="match status" value="1"/>
</dbReference>
<feature type="repeat" description="ANK" evidence="3">
    <location>
        <begin position="90"/>
        <end position="122"/>
    </location>
</feature>
<dbReference type="InterPro" id="IPR002110">
    <property type="entry name" value="Ankyrin_rpt"/>
</dbReference>